<dbReference type="PANTHER" id="PTHR28230:SF1">
    <property type="entry name" value="MITOCHONDRIAL IMPORT PROTEIN 2"/>
    <property type="match status" value="1"/>
</dbReference>
<dbReference type="GeneID" id="25032426"/>
<dbReference type="Pfam" id="PF19117">
    <property type="entry name" value="Mim2"/>
    <property type="match status" value="1"/>
</dbReference>
<dbReference type="GO" id="GO:0070096">
    <property type="term" value="P:mitochondrial outer membrane translocase complex assembly"/>
    <property type="evidence" value="ECO:0007669"/>
    <property type="project" value="InterPro"/>
</dbReference>
<evidence type="ECO:0000313" key="2">
    <source>
        <dbReference type="Proteomes" id="UP000016088"/>
    </source>
</evidence>
<organism evidence="1 2">
    <name type="scientific">Schizosaccharomyces octosporus (strain yFS286)</name>
    <name type="common">Fission yeast</name>
    <name type="synonym">Octosporomyces octosporus</name>
    <dbReference type="NCBI Taxonomy" id="483514"/>
    <lineage>
        <taxon>Eukaryota</taxon>
        <taxon>Fungi</taxon>
        <taxon>Dikarya</taxon>
        <taxon>Ascomycota</taxon>
        <taxon>Taphrinomycotina</taxon>
        <taxon>Schizosaccharomycetes</taxon>
        <taxon>Schizosaccharomycetales</taxon>
        <taxon>Schizosaccharomycetaceae</taxon>
        <taxon>Schizosaccharomyces</taxon>
    </lineage>
</organism>
<gene>
    <name evidence="1" type="ORF">SOCG_03454</name>
</gene>
<dbReference type="InterPro" id="IPR037652">
    <property type="entry name" value="Mim2"/>
</dbReference>
<dbReference type="GO" id="GO:0032977">
    <property type="term" value="F:membrane insertase activity"/>
    <property type="evidence" value="ECO:0007669"/>
    <property type="project" value="EnsemblFungi"/>
</dbReference>
<dbReference type="GO" id="GO:0045040">
    <property type="term" value="P:protein insertion into mitochondrial outer membrane"/>
    <property type="evidence" value="ECO:0007669"/>
    <property type="project" value="EnsemblFungi"/>
</dbReference>
<dbReference type="EMBL" id="KE503206">
    <property type="protein sequence ID" value="EPX74242.1"/>
    <property type="molecule type" value="Genomic_DNA"/>
</dbReference>
<dbReference type="GO" id="GO:0140595">
    <property type="term" value="C:MIM complex"/>
    <property type="evidence" value="ECO:0007669"/>
    <property type="project" value="EnsemblFungi"/>
</dbReference>
<evidence type="ECO:0000313" key="1">
    <source>
        <dbReference type="EMBL" id="EPX74242.1"/>
    </source>
</evidence>
<name>S9Q2C1_SCHOY</name>
<dbReference type="AlphaFoldDB" id="S9Q2C1"/>
<dbReference type="VEuPathDB" id="FungiDB:SOCG_03454"/>
<sequence length="72" mass="8290">MADLLHLHSPAASEVDADDDYYSSELDDDLKESIEQLEQLLCLVIFPIAGKFLGRKFAFHVWARWLDRRGIV</sequence>
<dbReference type="Proteomes" id="UP000016088">
    <property type="component" value="Unassembled WGS sequence"/>
</dbReference>
<reference evidence="1 2" key="1">
    <citation type="journal article" date="2011" name="Science">
        <title>Comparative functional genomics of the fission yeasts.</title>
        <authorList>
            <person name="Rhind N."/>
            <person name="Chen Z."/>
            <person name="Yassour M."/>
            <person name="Thompson D.A."/>
            <person name="Haas B.J."/>
            <person name="Habib N."/>
            <person name="Wapinski I."/>
            <person name="Roy S."/>
            <person name="Lin M.F."/>
            <person name="Heiman D.I."/>
            <person name="Young S.K."/>
            <person name="Furuya K."/>
            <person name="Guo Y."/>
            <person name="Pidoux A."/>
            <person name="Chen H.M."/>
            <person name="Robbertse B."/>
            <person name="Goldberg J.M."/>
            <person name="Aoki K."/>
            <person name="Bayne E.H."/>
            <person name="Berlin A.M."/>
            <person name="Desjardins C.A."/>
            <person name="Dobbs E."/>
            <person name="Dukaj L."/>
            <person name="Fan L."/>
            <person name="FitzGerald M.G."/>
            <person name="French C."/>
            <person name="Gujja S."/>
            <person name="Hansen K."/>
            <person name="Keifenheim D."/>
            <person name="Levin J.Z."/>
            <person name="Mosher R.A."/>
            <person name="Mueller C.A."/>
            <person name="Pfiffner J."/>
            <person name="Priest M."/>
            <person name="Russ C."/>
            <person name="Smialowska A."/>
            <person name="Swoboda P."/>
            <person name="Sykes S.M."/>
            <person name="Vaughn M."/>
            <person name="Vengrova S."/>
            <person name="Yoder R."/>
            <person name="Zeng Q."/>
            <person name="Allshire R."/>
            <person name="Baulcombe D."/>
            <person name="Birren B.W."/>
            <person name="Brown W."/>
            <person name="Ekwall K."/>
            <person name="Kellis M."/>
            <person name="Leatherwood J."/>
            <person name="Levin H."/>
            <person name="Margalit H."/>
            <person name="Martienssen R."/>
            <person name="Nieduszynski C.A."/>
            <person name="Spatafora J.W."/>
            <person name="Friedman N."/>
            <person name="Dalgaard J.Z."/>
            <person name="Baumann P."/>
            <person name="Niki H."/>
            <person name="Regev A."/>
            <person name="Nusbaum C."/>
        </authorList>
    </citation>
    <scope>NUCLEOTIDE SEQUENCE [LARGE SCALE GENOMIC DNA]</scope>
    <source>
        <strain evidence="2">yFS286</strain>
    </source>
</reference>
<accession>S9Q2C1</accession>
<proteinExistence type="predicted"/>
<dbReference type="PANTHER" id="PTHR28230">
    <property type="entry name" value="CHROMOSOME 1, WHOLE GENOME SHOTGUN SEQUENCE"/>
    <property type="match status" value="1"/>
</dbReference>
<dbReference type="RefSeq" id="XP_013017396.1">
    <property type="nucleotide sequence ID" value="XM_013161942.1"/>
</dbReference>
<keyword evidence="2" id="KW-1185">Reference proteome</keyword>
<dbReference type="HOGENOM" id="CLU_2759254_0_0_1"/>
<protein>
    <submittedName>
        <fullName evidence="1">Uncharacterized protein</fullName>
    </submittedName>
</protein>
<dbReference type="OMA" id="FHVWARW"/>
<dbReference type="OrthoDB" id="5555533at2759"/>